<dbReference type="OrthoDB" id="8562138at2"/>
<evidence type="ECO:0000256" key="1">
    <source>
        <dbReference type="ARBA" id="ARBA00004442"/>
    </source>
</evidence>
<comment type="caution">
    <text evidence="7">The sequence shown here is derived from an EMBL/GenBank/DDBJ whole genome shotgun (WGS) entry which is preliminary data.</text>
</comment>
<sequence>MPSTSTKSSVSRVLAFASLLLLPGATFGYNNSKAMDPEDRSGTWSIGAYFNWQESPYAGEDWRSDFMPQFVYTGENIYLDTTQMGWHAIDNDDWQLDTYVNYYLNGYNDHTFYSDTGEVRDEDDPLKGMERSSSFELGAALTRKTEYGRWSIAASHDVNGTHNGGRMELEWSKTWRGENWQVQPWLRTNYYSRETANYYFGVNADEVLVDRPEYALEATGSVSAGASLRVTAWQRHNLSLNAGYTVFNDEITESPIVSENAVFNASLSYRYEIDDLNRSSSGDYNFFTNNPNPWSYRIAYGCTSDTSLNKILRLQIDCQGDGTHLGSFFLSRQLSETLMTLPIEAWVTTGVARRFESEYQGNFWEGVLAFKAVFRQFPWSDTIETRFGVAEGISYAQKVPNIESERAAERDRRNSKFLNYLDFSLDVSLGDVIGNKKLQSCFVGFSVHHRSGIFGASNLYGNVYGGSNVNTMYIECEQR</sequence>
<dbReference type="PANTHER" id="PTHR38776:SF1">
    <property type="entry name" value="MLTA-INTERACTING PROTEIN-RELATED"/>
    <property type="match status" value="1"/>
</dbReference>
<dbReference type="GO" id="GO:0009279">
    <property type="term" value="C:cell outer membrane"/>
    <property type="evidence" value="ECO:0007669"/>
    <property type="project" value="UniProtKB-SubCell"/>
</dbReference>
<keyword evidence="5" id="KW-0998">Cell outer membrane</keyword>
<evidence type="ECO:0000313" key="8">
    <source>
        <dbReference type="Proteomes" id="UP000267187"/>
    </source>
</evidence>
<keyword evidence="4" id="KW-0472">Membrane</keyword>
<evidence type="ECO:0000256" key="4">
    <source>
        <dbReference type="ARBA" id="ARBA00023136"/>
    </source>
</evidence>
<evidence type="ECO:0000313" key="7">
    <source>
        <dbReference type="EMBL" id="RMA80144.1"/>
    </source>
</evidence>
<comment type="similarity">
    <text evidence="2">Belongs to the MipA/OmpV family.</text>
</comment>
<dbReference type="PANTHER" id="PTHR38776">
    <property type="entry name" value="MLTA-INTERACTING PROTEIN-RELATED"/>
    <property type="match status" value="1"/>
</dbReference>
<dbReference type="Proteomes" id="UP000267187">
    <property type="component" value="Unassembled WGS sequence"/>
</dbReference>
<protein>
    <submittedName>
        <fullName evidence="7">Outer membrane scaffolding protein for murein synthesis (MipA/OmpV family)</fullName>
    </submittedName>
</protein>
<dbReference type="InterPro" id="IPR010583">
    <property type="entry name" value="MipA"/>
</dbReference>
<dbReference type="Pfam" id="PF06629">
    <property type="entry name" value="MipA"/>
    <property type="match status" value="1"/>
</dbReference>
<feature type="chain" id="PRO_5017920935" evidence="6">
    <location>
        <begin position="29"/>
        <end position="479"/>
    </location>
</feature>
<accession>A0A3M0A778</accession>
<keyword evidence="8" id="KW-1185">Reference proteome</keyword>
<keyword evidence="3 6" id="KW-0732">Signal</keyword>
<gene>
    <name evidence="7" type="ORF">DFR27_1507</name>
</gene>
<evidence type="ECO:0000256" key="2">
    <source>
        <dbReference type="ARBA" id="ARBA00005722"/>
    </source>
</evidence>
<evidence type="ECO:0000256" key="3">
    <source>
        <dbReference type="ARBA" id="ARBA00022729"/>
    </source>
</evidence>
<proteinExistence type="inferred from homology"/>
<dbReference type="RefSeq" id="WP_121876824.1">
    <property type="nucleotide sequence ID" value="NZ_REFJ01000003.1"/>
</dbReference>
<evidence type="ECO:0000256" key="6">
    <source>
        <dbReference type="SAM" id="SignalP"/>
    </source>
</evidence>
<comment type="subcellular location">
    <subcellularLocation>
        <location evidence="1">Cell outer membrane</location>
    </subcellularLocation>
</comment>
<name>A0A3M0A778_9GAMM</name>
<dbReference type="AlphaFoldDB" id="A0A3M0A778"/>
<dbReference type="EMBL" id="REFJ01000003">
    <property type="protein sequence ID" value="RMA80144.1"/>
    <property type="molecule type" value="Genomic_DNA"/>
</dbReference>
<reference evidence="7 8" key="1">
    <citation type="submission" date="2018-10" db="EMBL/GenBank/DDBJ databases">
        <title>Genomic Encyclopedia of Type Strains, Phase IV (KMG-IV): sequencing the most valuable type-strain genomes for metagenomic binning, comparative biology and taxonomic classification.</title>
        <authorList>
            <person name="Goeker M."/>
        </authorList>
    </citation>
    <scope>NUCLEOTIDE SEQUENCE [LARGE SCALE GENOMIC DNA]</scope>
    <source>
        <strain evidence="7 8">DSM 25080</strain>
    </source>
</reference>
<organism evidence="7 8">
    <name type="scientific">Umboniibacter marinipuniceus</name>
    <dbReference type="NCBI Taxonomy" id="569599"/>
    <lineage>
        <taxon>Bacteria</taxon>
        <taxon>Pseudomonadati</taxon>
        <taxon>Pseudomonadota</taxon>
        <taxon>Gammaproteobacteria</taxon>
        <taxon>Cellvibrionales</taxon>
        <taxon>Cellvibrionaceae</taxon>
        <taxon>Umboniibacter</taxon>
    </lineage>
</organism>
<evidence type="ECO:0000256" key="5">
    <source>
        <dbReference type="ARBA" id="ARBA00023237"/>
    </source>
</evidence>
<feature type="signal peptide" evidence="6">
    <location>
        <begin position="1"/>
        <end position="28"/>
    </location>
</feature>